<keyword evidence="2" id="KW-1185">Reference proteome</keyword>
<name>A0A5B7H9Z8_PORTR</name>
<accession>A0A5B7H9Z8</accession>
<dbReference type="EMBL" id="VSRR010028780">
    <property type="protein sequence ID" value="MPC69040.1"/>
    <property type="molecule type" value="Genomic_DNA"/>
</dbReference>
<sequence length="58" mass="6255">MGLAAMTHTTLRDWCLSLQGEVGTIPISLLPCSLMSVSPRRLRSCSPPSPQRLFATIG</sequence>
<dbReference type="Proteomes" id="UP000324222">
    <property type="component" value="Unassembled WGS sequence"/>
</dbReference>
<proteinExistence type="predicted"/>
<comment type="caution">
    <text evidence="1">The sequence shown here is derived from an EMBL/GenBank/DDBJ whole genome shotgun (WGS) entry which is preliminary data.</text>
</comment>
<evidence type="ECO:0000313" key="1">
    <source>
        <dbReference type="EMBL" id="MPC69040.1"/>
    </source>
</evidence>
<protein>
    <submittedName>
        <fullName evidence="1">Uncharacterized protein</fullName>
    </submittedName>
</protein>
<reference evidence="1 2" key="1">
    <citation type="submission" date="2019-05" db="EMBL/GenBank/DDBJ databases">
        <title>Another draft genome of Portunus trituberculatus and its Hox gene families provides insights of decapod evolution.</title>
        <authorList>
            <person name="Jeong J.-H."/>
            <person name="Song I."/>
            <person name="Kim S."/>
            <person name="Choi T."/>
            <person name="Kim D."/>
            <person name="Ryu S."/>
            <person name="Kim W."/>
        </authorList>
    </citation>
    <scope>NUCLEOTIDE SEQUENCE [LARGE SCALE GENOMIC DNA]</scope>
    <source>
        <tissue evidence="1">Muscle</tissue>
    </source>
</reference>
<organism evidence="1 2">
    <name type="scientific">Portunus trituberculatus</name>
    <name type="common">Swimming crab</name>
    <name type="synonym">Neptunus trituberculatus</name>
    <dbReference type="NCBI Taxonomy" id="210409"/>
    <lineage>
        <taxon>Eukaryota</taxon>
        <taxon>Metazoa</taxon>
        <taxon>Ecdysozoa</taxon>
        <taxon>Arthropoda</taxon>
        <taxon>Crustacea</taxon>
        <taxon>Multicrustacea</taxon>
        <taxon>Malacostraca</taxon>
        <taxon>Eumalacostraca</taxon>
        <taxon>Eucarida</taxon>
        <taxon>Decapoda</taxon>
        <taxon>Pleocyemata</taxon>
        <taxon>Brachyura</taxon>
        <taxon>Eubrachyura</taxon>
        <taxon>Portunoidea</taxon>
        <taxon>Portunidae</taxon>
        <taxon>Portuninae</taxon>
        <taxon>Portunus</taxon>
    </lineage>
</organism>
<dbReference type="AlphaFoldDB" id="A0A5B7H9Z8"/>
<gene>
    <name evidence="1" type="ORF">E2C01_063253</name>
</gene>
<evidence type="ECO:0000313" key="2">
    <source>
        <dbReference type="Proteomes" id="UP000324222"/>
    </source>
</evidence>